<evidence type="ECO:0000313" key="2">
    <source>
        <dbReference type="Proteomes" id="UP000192578"/>
    </source>
</evidence>
<reference evidence="2" key="1">
    <citation type="submission" date="2017-01" db="EMBL/GenBank/DDBJ databases">
        <title>Comparative genomics of anhydrobiosis in the tardigrade Hypsibius dujardini.</title>
        <authorList>
            <person name="Yoshida Y."/>
            <person name="Koutsovoulos G."/>
            <person name="Laetsch D."/>
            <person name="Stevens L."/>
            <person name="Kumar S."/>
            <person name="Horikawa D."/>
            <person name="Ishino K."/>
            <person name="Komine S."/>
            <person name="Tomita M."/>
            <person name="Blaxter M."/>
            <person name="Arakawa K."/>
        </authorList>
    </citation>
    <scope>NUCLEOTIDE SEQUENCE [LARGE SCALE GENOMIC DNA]</scope>
    <source>
        <strain evidence="2">Z151</strain>
    </source>
</reference>
<comment type="caution">
    <text evidence="1">The sequence shown here is derived from an EMBL/GenBank/DDBJ whole genome shotgun (WGS) entry which is preliminary data.</text>
</comment>
<protein>
    <submittedName>
        <fullName evidence="1">Uncharacterized protein</fullName>
    </submittedName>
</protein>
<organism evidence="1 2">
    <name type="scientific">Hypsibius exemplaris</name>
    <name type="common">Freshwater tardigrade</name>
    <dbReference type="NCBI Taxonomy" id="2072580"/>
    <lineage>
        <taxon>Eukaryota</taxon>
        <taxon>Metazoa</taxon>
        <taxon>Ecdysozoa</taxon>
        <taxon>Tardigrada</taxon>
        <taxon>Eutardigrada</taxon>
        <taxon>Parachela</taxon>
        <taxon>Hypsibioidea</taxon>
        <taxon>Hypsibiidae</taxon>
        <taxon>Hypsibius</taxon>
    </lineage>
</organism>
<dbReference type="AlphaFoldDB" id="A0A1W0WEQ0"/>
<dbReference type="Proteomes" id="UP000192578">
    <property type="component" value="Unassembled WGS sequence"/>
</dbReference>
<accession>A0A1W0WEQ0</accession>
<sequence length="89" mass="9615">MNAPYELYNEEHASAYMNDPVKRSSVAGGSNEYLNSYRLTPAGPVTVAAAPDPSLQSSRVAPCVLPALHKITPRCDGVATLSEPWQQQQ</sequence>
<keyword evidence="2" id="KW-1185">Reference proteome</keyword>
<evidence type="ECO:0000313" key="1">
    <source>
        <dbReference type="EMBL" id="OQV13669.1"/>
    </source>
</evidence>
<gene>
    <name evidence="1" type="ORF">BV898_12138</name>
</gene>
<dbReference type="EMBL" id="MTYJ01000119">
    <property type="protein sequence ID" value="OQV13669.1"/>
    <property type="molecule type" value="Genomic_DNA"/>
</dbReference>
<name>A0A1W0WEQ0_HYPEX</name>
<proteinExistence type="predicted"/>